<dbReference type="InterPro" id="IPR011059">
    <property type="entry name" value="Metal-dep_hydrolase_composite"/>
</dbReference>
<keyword evidence="1" id="KW-0378">Hydrolase</keyword>
<dbReference type="Gene3D" id="3.20.20.140">
    <property type="entry name" value="Metal-dependent hydrolases"/>
    <property type="match status" value="1"/>
</dbReference>
<dbReference type="RefSeq" id="WP_075665358.1">
    <property type="nucleotide sequence ID" value="NZ_LBFC01000006.1"/>
</dbReference>
<dbReference type="InterPro" id="IPR050287">
    <property type="entry name" value="MTA/SAH_deaminase"/>
</dbReference>
<dbReference type="PANTHER" id="PTHR43794:SF11">
    <property type="entry name" value="AMIDOHYDROLASE-RELATED DOMAIN-CONTAINING PROTEIN"/>
    <property type="match status" value="1"/>
</dbReference>
<name>A0ABX3IKA7_9BACT</name>
<evidence type="ECO:0000256" key="1">
    <source>
        <dbReference type="ARBA" id="ARBA00022801"/>
    </source>
</evidence>
<dbReference type="InterPro" id="IPR006680">
    <property type="entry name" value="Amidohydro-rel"/>
</dbReference>
<protein>
    <submittedName>
        <fullName evidence="3">Amidohydrolase</fullName>
    </submittedName>
</protein>
<organism evidence="3 4">
    <name type="scientific">Thermosipho affectus</name>
    <dbReference type="NCBI Taxonomy" id="660294"/>
    <lineage>
        <taxon>Bacteria</taxon>
        <taxon>Thermotogati</taxon>
        <taxon>Thermotogota</taxon>
        <taxon>Thermotogae</taxon>
        <taxon>Thermotogales</taxon>
        <taxon>Fervidobacteriaceae</taxon>
        <taxon>Thermosipho</taxon>
    </lineage>
</organism>
<sequence>MKAIINANIFDFDNFYKNYYILFDKKIIEIGSMEKFPGASHVIDAHENFVMPGLVIGHTHIYSTFARGLSLPFNPINFKDILNQLWWKLDSKLGKTENYFSALVSGIEFIKNGVTTVIDHHASGKQIKGSLNTLRKALCDEIGLRGIFCFETSDRFNVEECIQENLLFLNENNTDMYAGLFGLHASLSLSDETLKKISELYKGPIHVHAAESIDDVEDSLSKYGMRVINRLNKFGLLRENSILAHCVHVTEEELKLISQNNCYIALNVSSNMNNAVGLPDYQKMKKHNVKTIVGNDGLGFNLARELLNLFFSMKLKGKSPLAFSLDDLRYSISNTYEIASKLLKIKLGKIQPGYVSDLIIVPYIPPTPISKENAYGHVVFGLLDNFRPSHVIVNGKLLMDNYKITVPTDDVNEIYKEARKVSQRLWENLSKNYK</sequence>
<dbReference type="SUPFAM" id="SSF51556">
    <property type="entry name" value="Metallo-dependent hydrolases"/>
    <property type="match status" value="1"/>
</dbReference>
<evidence type="ECO:0000313" key="3">
    <source>
        <dbReference type="EMBL" id="ONN27724.1"/>
    </source>
</evidence>
<keyword evidence="4" id="KW-1185">Reference proteome</keyword>
<evidence type="ECO:0000313" key="4">
    <source>
        <dbReference type="Proteomes" id="UP000242616"/>
    </source>
</evidence>
<dbReference type="EMBL" id="LBFC01000006">
    <property type="protein sequence ID" value="ONN27724.1"/>
    <property type="molecule type" value="Genomic_DNA"/>
</dbReference>
<dbReference type="Proteomes" id="UP000242616">
    <property type="component" value="Unassembled WGS sequence"/>
</dbReference>
<evidence type="ECO:0000259" key="2">
    <source>
        <dbReference type="Pfam" id="PF01979"/>
    </source>
</evidence>
<feature type="domain" description="Amidohydrolase-related" evidence="2">
    <location>
        <begin position="49"/>
        <end position="397"/>
    </location>
</feature>
<dbReference type="PANTHER" id="PTHR43794">
    <property type="entry name" value="AMINOHYDROLASE SSNA-RELATED"/>
    <property type="match status" value="1"/>
</dbReference>
<dbReference type="Pfam" id="PF01979">
    <property type="entry name" value="Amidohydro_1"/>
    <property type="match status" value="1"/>
</dbReference>
<gene>
    <name evidence="3" type="ORF">XJ44_01740</name>
</gene>
<dbReference type="InterPro" id="IPR032466">
    <property type="entry name" value="Metal_Hydrolase"/>
</dbReference>
<comment type="caution">
    <text evidence="3">The sequence shown here is derived from an EMBL/GenBank/DDBJ whole genome shotgun (WGS) entry which is preliminary data.</text>
</comment>
<reference evidence="3 4" key="1">
    <citation type="submission" date="2015-06" db="EMBL/GenBank/DDBJ databases">
        <title>Genome sequencing of Thermotogales isolates from hydrothermal vents.</title>
        <authorList>
            <person name="Haverkamp T.H."/>
            <person name="Kublanov I.V."/>
            <person name="Nesbo C.L."/>
        </authorList>
    </citation>
    <scope>NUCLEOTIDE SEQUENCE [LARGE SCALE GENOMIC DNA]</scope>
    <source>
        <strain evidence="4">ik275mar</strain>
    </source>
</reference>
<proteinExistence type="predicted"/>
<accession>A0ABX3IKA7</accession>
<dbReference type="SUPFAM" id="SSF51338">
    <property type="entry name" value="Composite domain of metallo-dependent hydrolases"/>
    <property type="match status" value="1"/>
</dbReference>
<dbReference type="Gene3D" id="2.30.40.10">
    <property type="entry name" value="Urease, subunit C, domain 1"/>
    <property type="match status" value="1"/>
</dbReference>